<organism evidence="1 2">
    <name type="scientific">Sphaerulina musiva (strain SO2202)</name>
    <name type="common">Poplar stem canker fungus</name>
    <name type="synonym">Septoria musiva</name>
    <dbReference type="NCBI Taxonomy" id="692275"/>
    <lineage>
        <taxon>Eukaryota</taxon>
        <taxon>Fungi</taxon>
        <taxon>Dikarya</taxon>
        <taxon>Ascomycota</taxon>
        <taxon>Pezizomycotina</taxon>
        <taxon>Dothideomycetes</taxon>
        <taxon>Dothideomycetidae</taxon>
        <taxon>Mycosphaerellales</taxon>
        <taxon>Mycosphaerellaceae</taxon>
        <taxon>Sphaerulina</taxon>
    </lineage>
</organism>
<evidence type="ECO:0000313" key="2">
    <source>
        <dbReference type="Proteomes" id="UP000016931"/>
    </source>
</evidence>
<dbReference type="RefSeq" id="XP_016765672.1">
    <property type="nucleotide sequence ID" value="XM_016900553.1"/>
</dbReference>
<reference evidence="1 2" key="1">
    <citation type="journal article" date="2012" name="PLoS Pathog.">
        <title>Diverse lifestyles and strategies of plant pathogenesis encoded in the genomes of eighteen Dothideomycetes fungi.</title>
        <authorList>
            <person name="Ohm R.A."/>
            <person name="Feau N."/>
            <person name="Henrissat B."/>
            <person name="Schoch C.L."/>
            <person name="Horwitz B.A."/>
            <person name="Barry K.W."/>
            <person name="Condon B.J."/>
            <person name="Copeland A.C."/>
            <person name="Dhillon B."/>
            <person name="Glaser F."/>
            <person name="Hesse C.N."/>
            <person name="Kosti I."/>
            <person name="LaButti K."/>
            <person name="Lindquist E.A."/>
            <person name="Lucas S."/>
            <person name="Salamov A.A."/>
            <person name="Bradshaw R.E."/>
            <person name="Ciuffetti L."/>
            <person name="Hamelin R.C."/>
            <person name="Kema G.H.J."/>
            <person name="Lawrence C."/>
            <person name="Scott J.A."/>
            <person name="Spatafora J.W."/>
            <person name="Turgeon B.G."/>
            <person name="de Wit P.J.G.M."/>
            <person name="Zhong S."/>
            <person name="Goodwin S.B."/>
            <person name="Grigoriev I.V."/>
        </authorList>
    </citation>
    <scope>NUCLEOTIDE SEQUENCE [LARGE SCALE GENOMIC DNA]</scope>
    <source>
        <strain evidence="1 2">SO2202</strain>
    </source>
</reference>
<proteinExistence type="predicted"/>
<dbReference type="AlphaFoldDB" id="N1QJZ1"/>
<dbReference type="HOGENOM" id="CLU_704314_0_0_1"/>
<evidence type="ECO:0000313" key="1">
    <source>
        <dbReference type="EMBL" id="EMF17551.1"/>
    </source>
</evidence>
<protein>
    <submittedName>
        <fullName evidence="1">Uncharacterized protein</fullName>
    </submittedName>
</protein>
<accession>N1QJZ1</accession>
<dbReference type="EMBL" id="KB456260">
    <property type="protein sequence ID" value="EMF17551.1"/>
    <property type="molecule type" value="Genomic_DNA"/>
</dbReference>
<dbReference type="GeneID" id="27897690"/>
<sequence length="392" mass="42054">MALFALAEPSQPHCDAGWVIMIAVSADDLGKIWSRTVIDTAAAAMCVRKRWARFDGAEAPRCAAPLYLLLPPSAECYLSSVPSAVRVSLNNSTGRHRIAYCVLVGEGTPIIIHEVKDQCQMGSCATSVPLVFEAGAGTGTGAAVRKVSAGVDQAALGRDGIPQSPHFNTSLTPNLTSTKTLYLLPHVVILVNLPCRVTGARQQQAGQAEVKVAVVPRARLAFLVDLSIASLARCLGGQIAQWVGHHSESATGYPIPLPGPALPGPAINVSSRGRRSHQMQKARLLSPHILLPTPNDCAVAHMQFLWKKGSRRCTVALSHGSHLEDATLPSSQHTRRSVKRWPGFKVNLGRVQSIMWATTSFKWMFRAACCQDPAILAAQRITMMGDDSTLVL</sequence>
<keyword evidence="2" id="KW-1185">Reference proteome</keyword>
<gene>
    <name evidence="1" type="ORF">SEPMUDRAFT_104784</name>
</gene>
<dbReference type="Proteomes" id="UP000016931">
    <property type="component" value="Unassembled WGS sequence"/>
</dbReference>
<name>N1QJZ1_SPHMS</name>